<proteinExistence type="predicted"/>
<reference evidence="2 3" key="1">
    <citation type="submission" date="2010-07" db="EMBL/GenBank/DDBJ databases">
        <title>The complete genome of Methanosalsum zhilinae DSM 4017.</title>
        <authorList>
            <consortium name="US DOE Joint Genome Institute (JGI-PGF)"/>
            <person name="Lucas S."/>
            <person name="Copeland A."/>
            <person name="Lapidus A."/>
            <person name="Glavina del Rio T."/>
            <person name="Dalin E."/>
            <person name="Tice H."/>
            <person name="Bruce D."/>
            <person name="Goodwin L."/>
            <person name="Pitluck S."/>
            <person name="Kyrpides N."/>
            <person name="Mavromatis K."/>
            <person name="Ovchinnikova G."/>
            <person name="Daligault H."/>
            <person name="Detter J.C."/>
            <person name="Han C."/>
            <person name="Tapia R."/>
            <person name="Larimer F."/>
            <person name="Land M."/>
            <person name="Hauser L."/>
            <person name="Markowitz V."/>
            <person name="Cheng J.-F."/>
            <person name="Hugenholtz P."/>
            <person name="Woyke T."/>
            <person name="Wu D."/>
            <person name="Spring S."/>
            <person name="Schueler E."/>
            <person name="Brambilla E."/>
            <person name="Klenk H.-P."/>
            <person name="Eisen J.A."/>
        </authorList>
    </citation>
    <scope>NUCLEOTIDE SEQUENCE [LARGE SCALE GENOMIC DNA]</scope>
    <source>
        <strain evidence="3">DSM 4017 / NBRC 107636 / OCM 62 / WeN5</strain>
    </source>
</reference>
<sequence length="132" mass="14614" precursor="true">MNISRTLILTGILIFLITGAGAITATVLSEDENGFSWCRLYGLVSQQNQPHAGELVVSGPDALEIAKDYFNENISQSNVYLVDRWWVVYHNDGESIQIIHINSMSGEIAEDHLDDPESNDQEVPSNTGSCWC</sequence>
<name>F7XKX9_METZD</name>
<dbReference type="GeneID" id="10822436"/>
<evidence type="ECO:0000313" key="3">
    <source>
        <dbReference type="Proteomes" id="UP000006622"/>
    </source>
</evidence>
<dbReference type="KEGG" id="mzh:Mzhil_0815"/>
<dbReference type="AlphaFoldDB" id="F7XKX9"/>
<feature type="region of interest" description="Disordered" evidence="1">
    <location>
        <begin position="110"/>
        <end position="132"/>
    </location>
</feature>
<dbReference type="OrthoDB" id="142781at2157"/>
<dbReference type="RefSeq" id="WP_013898116.1">
    <property type="nucleotide sequence ID" value="NC_015676.1"/>
</dbReference>
<dbReference type="EMBL" id="CP002101">
    <property type="protein sequence ID" value="AEH60677.1"/>
    <property type="molecule type" value="Genomic_DNA"/>
</dbReference>
<protein>
    <submittedName>
        <fullName evidence="2">Uncharacterized protein</fullName>
    </submittedName>
</protein>
<dbReference type="Proteomes" id="UP000006622">
    <property type="component" value="Chromosome"/>
</dbReference>
<keyword evidence="3" id="KW-1185">Reference proteome</keyword>
<feature type="compositionally biased region" description="Polar residues" evidence="1">
    <location>
        <begin position="121"/>
        <end position="132"/>
    </location>
</feature>
<dbReference type="HOGENOM" id="CLU_1912387_0_0_2"/>
<organism evidence="2 3">
    <name type="scientific">Methanosalsum zhilinae (strain DSM 4017 / NBRC 107636 / OCM 62 / WeN5)</name>
    <name type="common">Methanohalophilus zhilinae</name>
    <dbReference type="NCBI Taxonomy" id="679901"/>
    <lineage>
        <taxon>Archaea</taxon>
        <taxon>Methanobacteriati</taxon>
        <taxon>Methanobacteriota</taxon>
        <taxon>Stenosarchaea group</taxon>
        <taxon>Methanomicrobia</taxon>
        <taxon>Methanosarcinales</taxon>
        <taxon>Methanosarcinaceae</taxon>
        <taxon>Methanosalsum</taxon>
    </lineage>
</organism>
<gene>
    <name evidence="2" type="ordered locus">Mzhil_0815</name>
</gene>
<accession>F7XKX9</accession>
<evidence type="ECO:0000256" key="1">
    <source>
        <dbReference type="SAM" id="MobiDB-lite"/>
    </source>
</evidence>
<evidence type="ECO:0000313" key="2">
    <source>
        <dbReference type="EMBL" id="AEH60677.1"/>
    </source>
</evidence>